<evidence type="ECO:0000313" key="2">
    <source>
        <dbReference type="Proteomes" id="UP001281761"/>
    </source>
</evidence>
<sequence length="140" mass="15790">MFIITQLRVHTYHFVVTSHQQVLFLLQLGTGMDASSQLQLRHAKVAKAGFLFTKSRALSLSTHSSDEALHVERVQLYCQPHGQKILDEADGTTASLPHDLDSGGSRPIYSDVEKCVYYKFVELGSSCGWLFFRISRFVQL</sequence>
<keyword evidence="2" id="KW-1185">Reference proteome</keyword>
<evidence type="ECO:0000313" key="1">
    <source>
        <dbReference type="EMBL" id="KAK2944330.1"/>
    </source>
</evidence>
<proteinExistence type="predicted"/>
<organism evidence="1 2">
    <name type="scientific">Blattamonas nauphoetae</name>
    <dbReference type="NCBI Taxonomy" id="2049346"/>
    <lineage>
        <taxon>Eukaryota</taxon>
        <taxon>Metamonada</taxon>
        <taxon>Preaxostyla</taxon>
        <taxon>Oxymonadida</taxon>
        <taxon>Blattamonas</taxon>
    </lineage>
</organism>
<gene>
    <name evidence="1" type="ORF">BLNAU_20775</name>
</gene>
<accession>A0ABQ9WXU0</accession>
<dbReference type="EMBL" id="JARBJD010000304">
    <property type="protein sequence ID" value="KAK2944330.1"/>
    <property type="molecule type" value="Genomic_DNA"/>
</dbReference>
<dbReference type="Proteomes" id="UP001281761">
    <property type="component" value="Unassembled WGS sequence"/>
</dbReference>
<protein>
    <submittedName>
        <fullName evidence="1">Uncharacterized protein</fullName>
    </submittedName>
</protein>
<reference evidence="1 2" key="1">
    <citation type="journal article" date="2022" name="bioRxiv">
        <title>Genomics of Preaxostyla Flagellates Illuminates Evolutionary Transitions and the Path Towards Mitochondrial Loss.</title>
        <authorList>
            <person name="Novak L.V.F."/>
            <person name="Treitli S.C."/>
            <person name="Pyrih J."/>
            <person name="Halakuc P."/>
            <person name="Pipaliya S.V."/>
            <person name="Vacek V."/>
            <person name="Brzon O."/>
            <person name="Soukal P."/>
            <person name="Eme L."/>
            <person name="Dacks J.B."/>
            <person name="Karnkowska A."/>
            <person name="Elias M."/>
            <person name="Hampl V."/>
        </authorList>
    </citation>
    <scope>NUCLEOTIDE SEQUENCE [LARGE SCALE GENOMIC DNA]</scope>
    <source>
        <strain evidence="1">NAU3</strain>
        <tissue evidence="1">Gut</tissue>
    </source>
</reference>
<name>A0ABQ9WXU0_9EUKA</name>
<comment type="caution">
    <text evidence="1">The sequence shown here is derived from an EMBL/GenBank/DDBJ whole genome shotgun (WGS) entry which is preliminary data.</text>
</comment>